<evidence type="ECO:0000313" key="2">
    <source>
        <dbReference type="Proteomes" id="UP000016936"/>
    </source>
</evidence>
<reference evidence="2" key="2">
    <citation type="journal article" date="2013" name="PLoS Genet.">
        <title>Comparative genome structure, secondary metabolite, and effector coding capacity across Cochliobolus pathogens.</title>
        <authorList>
            <person name="Condon B.J."/>
            <person name="Leng Y."/>
            <person name="Wu D."/>
            <person name="Bushley K.E."/>
            <person name="Ohm R.A."/>
            <person name="Otillar R."/>
            <person name="Martin J."/>
            <person name="Schackwitz W."/>
            <person name="Grimwood J."/>
            <person name="MohdZainudin N."/>
            <person name="Xue C."/>
            <person name="Wang R."/>
            <person name="Manning V.A."/>
            <person name="Dhillon B."/>
            <person name="Tu Z.J."/>
            <person name="Steffenson B.J."/>
            <person name="Salamov A."/>
            <person name="Sun H."/>
            <person name="Lowry S."/>
            <person name="LaButti K."/>
            <person name="Han J."/>
            <person name="Copeland A."/>
            <person name="Lindquist E."/>
            <person name="Barry K."/>
            <person name="Schmutz J."/>
            <person name="Baker S.E."/>
            <person name="Ciuffetti L.M."/>
            <person name="Grigoriev I.V."/>
            <person name="Zhong S."/>
            <person name="Turgeon B.G."/>
        </authorList>
    </citation>
    <scope>NUCLEOTIDE SEQUENCE [LARGE SCALE GENOMIC DNA]</scope>
    <source>
        <strain evidence="2">C5 / ATCC 48332 / race O</strain>
    </source>
</reference>
<dbReference type="EMBL" id="KB445585">
    <property type="protein sequence ID" value="EMD86194.1"/>
    <property type="molecule type" value="Genomic_DNA"/>
</dbReference>
<accession>M2TI64</accession>
<dbReference type="HOGENOM" id="CLU_2049477_0_0_1"/>
<gene>
    <name evidence="1" type="ORF">COCHEDRAFT_1034656</name>
</gene>
<organism evidence="1 2">
    <name type="scientific">Cochliobolus heterostrophus (strain C5 / ATCC 48332 / race O)</name>
    <name type="common">Southern corn leaf blight fungus</name>
    <name type="synonym">Bipolaris maydis</name>
    <dbReference type="NCBI Taxonomy" id="701091"/>
    <lineage>
        <taxon>Eukaryota</taxon>
        <taxon>Fungi</taxon>
        <taxon>Dikarya</taxon>
        <taxon>Ascomycota</taxon>
        <taxon>Pezizomycotina</taxon>
        <taxon>Dothideomycetes</taxon>
        <taxon>Pleosporomycetidae</taxon>
        <taxon>Pleosporales</taxon>
        <taxon>Pleosporineae</taxon>
        <taxon>Pleosporaceae</taxon>
        <taxon>Bipolaris</taxon>
    </lineage>
</organism>
<keyword evidence="2" id="KW-1185">Reference proteome</keyword>
<name>M2TI64_COCH5</name>
<evidence type="ECO:0000313" key="1">
    <source>
        <dbReference type="EMBL" id="EMD86194.1"/>
    </source>
</evidence>
<protein>
    <submittedName>
        <fullName evidence="1">Uncharacterized protein</fullName>
    </submittedName>
</protein>
<proteinExistence type="predicted"/>
<sequence>MNDVLGRPTTRVAPPGSCLVRAGHAATTTSSIDGSSTTRKRHVTKSWMETWHIDIHKEQSHKQVDARIDVQKPPVRLNLELQSFPEEKIHGDSVLTTPGLHAEKIQWGGGPKRLGLTAHV</sequence>
<dbReference type="Proteomes" id="UP000016936">
    <property type="component" value="Unassembled WGS sequence"/>
</dbReference>
<reference evidence="1 2" key="1">
    <citation type="journal article" date="2012" name="PLoS Pathog.">
        <title>Diverse lifestyles and strategies of plant pathogenesis encoded in the genomes of eighteen Dothideomycetes fungi.</title>
        <authorList>
            <person name="Ohm R.A."/>
            <person name="Feau N."/>
            <person name="Henrissat B."/>
            <person name="Schoch C.L."/>
            <person name="Horwitz B.A."/>
            <person name="Barry K.W."/>
            <person name="Condon B.J."/>
            <person name="Copeland A.C."/>
            <person name="Dhillon B."/>
            <person name="Glaser F."/>
            <person name="Hesse C.N."/>
            <person name="Kosti I."/>
            <person name="LaButti K."/>
            <person name="Lindquist E.A."/>
            <person name="Lucas S."/>
            <person name="Salamov A.A."/>
            <person name="Bradshaw R.E."/>
            <person name="Ciuffetti L."/>
            <person name="Hamelin R.C."/>
            <person name="Kema G.H.J."/>
            <person name="Lawrence C."/>
            <person name="Scott J.A."/>
            <person name="Spatafora J.W."/>
            <person name="Turgeon B.G."/>
            <person name="de Wit P.J.G.M."/>
            <person name="Zhong S."/>
            <person name="Goodwin S.B."/>
            <person name="Grigoriev I.V."/>
        </authorList>
    </citation>
    <scope>NUCLEOTIDE SEQUENCE [LARGE SCALE GENOMIC DNA]</scope>
    <source>
        <strain evidence="2">C5 / ATCC 48332 / race O</strain>
    </source>
</reference>
<dbReference type="AlphaFoldDB" id="M2TI64"/>